<keyword evidence="5" id="KW-1185">Reference proteome</keyword>
<sequence length="398" mass="46369">MDQDPSLDSYQRTIEDVEVVISHAKLDVNELRPLSQVIYFAKKVENYKFLELDPDVHGSLNEGCRVMFKGEPNDSVVLCTKDKTYEVKEAETSNSLLLIPGMKFVEDVPATKSERQLEFKEIVGIFHDYYEIKKIKPRLSRLRTLLNRKPYKGKELEEDEQLVDYYSTEDLLKHVQASEDEIKQGLKEIDAFCLNGKWRLFEDNYHFRALSYMLNLLDENSWKINEVPLGETLEFLNELLPKEIASHIVEMYLEPTGELNDDGDTLMQVKEEKTCRYLGAYLLRQAAKFSLKDFLDAWQDSVPEGLTTNLKQLAGIALYSMDTNPQLIWYFPEEDLPVDYNERFSLLFKQREKWTFDEIEPYVRKLATEKQSANAILTKFARASNVNGTKFYSSRHGK</sequence>
<dbReference type="Pfam" id="PF09724">
    <property type="entry name" value="Dcc1"/>
    <property type="match status" value="1"/>
</dbReference>
<dbReference type="PANTHER" id="PTHR13395">
    <property type="entry name" value="SISTER CHROMATID COHESION PROTEIN DCC1-RELATED"/>
    <property type="match status" value="1"/>
</dbReference>
<evidence type="ECO:0000313" key="4">
    <source>
        <dbReference type="EMBL" id="KAK9511157.1"/>
    </source>
</evidence>
<dbReference type="InterPro" id="IPR019128">
    <property type="entry name" value="Dcc1"/>
</dbReference>
<evidence type="ECO:0000256" key="2">
    <source>
        <dbReference type="ARBA" id="ARBA00017682"/>
    </source>
</evidence>
<dbReference type="GO" id="GO:0034088">
    <property type="term" value="P:maintenance of mitotic sister chromatid cohesion"/>
    <property type="evidence" value="ECO:0007669"/>
    <property type="project" value="TreeGrafter"/>
</dbReference>
<dbReference type="GO" id="GO:0031390">
    <property type="term" value="C:Ctf18 RFC-like complex"/>
    <property type="evidence" value="ECO:0007669"/>
    <property type="project" value="InterPro"/>
</dbReference>
<organism evidence="4 5">
    <name type="scientific">Rhynocoris fuscipes</name>
    <dbReference type="NCBI Taxonomy" id="488301"/>
    <lineage>
        <taxon>Eukaryota</taxon>
        <taxon>Metazoa</taxon>
        <taxon>Ecdysozoa</taxon>
        <taxon>Arthropoda</taxon>
        <taxon>Hexapoda</taxon>
        <taxon>Insecta</taxon>
        <taxon>Pterygota</taxon>
        <taxon>Neoptera</taxon>
        <taxon>Paraneoptera</taxon>
        <taxon>Hemiptera</taxon>
        <taxon>Heteroptera</taxon>
        <taxon>Panheteroptera</taxon>
        <taxon>Cimicomorpha</taxon>
        <taxon>Reduviidae</taxon>
        <taxon>Harpactorinae</taxon>
        <taxon>Harpactorini</taxon>
        <taxon>Rhynocoris</taxon>
    </lineage>
</organism>
<dbReference type="EMBL" id="JAPXFL010000002">
    <property type="protein sequence ID" value="KAK9511157.1"/>
    <property type="molecule type" value="Genomic_DNA"/>
</dbReference>
<comment type="caution">
    <text evidence="4">The sequence shown here is derived from an EMBL/GenBank/DDBJ whole genome shotgun (WGS) entry which is preliminary data.</text>
</comment>
<evidence type="ECO:0000256" key="3">
    <source>
        <dbReference type="ARBA" id="ARBA00022705"/>
    </source>
</evidence>
<dbReference type="GO" id="GO:0000785">
    <property type="term" value="C:chromatin"/>
    <property type="evidence" value="ECO:0007669"/>
    <property type="project" value="TreeGrafter"/>
</dbReference>
<dbReference type="GO" id="GO:0006260">
    <property type="term" value="P:DNA replication"/>
    <property type="evidence" value="ECO:0007669"/>
    <property type="project" value="UniProtKB-KW"/>
</dbReference>
<dbReference type="Proteomes" id="UP001461498">
    <property type="component" value="Unassembled WGS sequence"/>
</dbReference>
<accession>A0AAW1DLH2</accession>
<reference evidence="4 5" key="1">
    <citation type="submission" date="2022-12" db="EMBL/GenBank/DDBJ databases">
        <title>Chromosome-level genome assembly of true bugs.</title>
        <authorList>
            <person name="Ma L."/>
            <person name="Li H."/>
        </authorList>
    </citation>
    <scope>NUCLEOTIDE SEQUENCE [LARGE SCALE GENOMIC DNA]</scope>
    <source>
        <strain evidence="4">Lab_2022b</strain>
    </source>
</reference>
<proteinExistence type="inferred from homology"/>
<gene>
    <name evidence="4" type="ORF">O3M35_005770</name>
</gene>
<evidence type="ECO:0000256" key="1">
    <source>
        <dbReference type="ARBA" id="ARBA00007017"/>
    </source>
</evidence>
<protein>
    <recommendedName>
        <fullName evidence="2">Sister chromatid cohesion protein DCC1</fullName>
    </recommendedName>
</protein>
<dbReference type="GO" id="GO:0000775">
    <property type="term" value="C:chromosome, centromeric region"/>
    <property type="evidence" value="ECO:0007669"/>
    <property type="project" value="TreeGrafter"/>
</dbReference>
<keyword evidence="3" id="KW-0235">DNA replication</keyword>
<comment type="similarity">
    <text evidence="1">Belongs to the DCC1 family.</text>
</comment>
<name>A0AAW1DLH2_9HEMI</name>
<dbReference type="AlphaFoldDB" id="A0AAW1DLH2"/>
<evidence type="ECO:0000313" key="5">
    <source>
        <dbReference type="Proteomes" id="UP001461498"/>
    </source>
</evidence>
<dbReference type="PANTHER" id="PTHR13395:SF6">
    <property type="entry name" value="SISTER CHROMATID COHESION PROTEIN DCC1"/>
    <property type="match status" value="1"/>
</dbReference>